<dbReference type="PANTHER" id="PTHR11461:SF211">
    <property type="entry name" value="GH10112P-RELATED"/>
    <property type="match status" value="1"/>
</dbReference>
<dbReference type="GO" id="GO:0005615">
    <property type="term" value="C:extracellular space"/>
    <property type="evidence" value="ECO:0007669"/>
    <property type="project" value="InterPro"/>
</dbReference>
<dbReference type="Gene3D" id="3.30.497.10">
    <property type="entry name" value="Antithrombin, subunit I, domain 2"/>
    <property type="match status" value="1"/>
</dbReference>
<dbReference type="EMBL" id="LAZR01062399">
    <property type="protein sequence ID" value="KKK61596.1"/>
    <property type="molecule type" value="Genomic_DNA"/>
</dbReference>
<feature type="non-terminal residue" evidence="2">
    <location>
        <position position="1"/>
    </location>
</feature>
<organism evidence="2">
    <name type="scientific">marine sediment metagenome</name>
    <dbReference type="NCBI Taxonomy" id="412755"/>
    <lineage>
        <taxon>unclassified sequences</taxon>
        <taxon>metagenomes</taxon>
        <taxon>ecological metagenomes</taxon>
    </lineage>
</organism>
<dbReference type="SUPFAM" id="SSF56574">
    <property type="entry name" value="Serpins"/>
    <property type="match status" value="1"/>
</dbReference>
<dbReference type="InterPro" id="IPR042178">
    <property type="entry name" value="Serpin_sf_1"/>
</dbReference>
<sequence>ETRDIRNLSNPERVINAWANANTNGKIPTILNEGQLTDDDRIVITNAIYFKDLWLRQFKERNTKKESFFVSPIKTVDVDLMHIRGDFRYGATKDLQILEMLYENKDISMVILLPFNKAGKVQSIKYIGPLHRREVLVYLPKLLMRKTYSLNKTLIGMGIKIAFSDLADFSGMTTDTETGGVKIGDVIHKTFVDINEEGTEAAAVTGVTMVALSSAMQAPVIPVTFRADHPYVFLLKHVPTNTILFIGKVDNPLGVA</sequence>
<dbReference type="SMART" id="SM00093">
    <property type="entry name" value="SERPIN"/>
    <property type="match status" value="1"/>
</dbReference>
<dbReference type="InterPro" id="IPR023796">
    <property type="entry name" value="Serpin_dom"/>
</dbReference>
<accession>A0A0F8ZNV2</accession>
<dbReference type="Pfam" id="PF00079">
    <property type="entry name" value="Serpin"/>
    <property type="match status" value="1"/>
</dbReference>
<dbReference type="GO" id="GO:0004867">
    <property type="term" value="F:serine-type endopeptidase inhibitor activity"/>
    <property type="evidence" value="ECO:0007669"/>
    <property type="project" value="InterPro"/>
</dbReference>
<protein>
    <recommendedName>
        <fullName evidence="1">Serpin domain-containing protein</fullName>
    </recommendedName>
</protein>
<dbReference type="InterPro" id="IPR042185">
    <property type="entry name" value="Serpin_sf_2"/>
</dbReference>
<name>A0A0F8ZNV2_9ZZZZ</name>
<dbReference type="AlphaFoldDB" id="A0A0F8ZNV2"/>
<gene>
    <name evidence="2" type="ORF">LCGC14_3012740</name>
</gene>
<reference evidence="2" key="1">
    <citation type="journal article" date="2015" name="Nature">
        <title>Complex archaea that bridge the gap between prokaryotes and eukaryotes.</title>
        <authorList>
            <person name="Spang A."/>
            <person name="Saw J.H."/>
            <person name="Jorgensen S.L."/>
            <person name="Zaremba-Niedzwiedzka K."/>
            <person name="Martijn J."/>
            <person name="Lind A.E."/>
            <person name="van Eijk R."/>
            <person name="Schleper C."/>
            <person name="Guy L."/>
            <person name="Ettema T.J."/>
        </authorList>
    </citation>
    <scope>NUCLEOTIDE SEQUENCE</scope>
</reference>
<feature type="domain" description="Serpin" evidence="1">
    <location>
        <begin position="1"/>
        <end position="252"/>
    </location>
</feature>
<dbReference type="InterPro" id="IPR036186">
    <property type="entry name" value="Serpin_sf"/>
</dbReference>
<proteinExistence type="predicted"/>
<comment type="caution">
    <text evidence="2">The sequence shown here is derived from an EMBL/GenBank/DDBJ whole genome shotgun (WGS) entry which is preliminary data.</text>
</comment>
<dbReference type="PANTHER" id="PTHR11461">
    <property type="entry name" value="SERINE PROTEASE INHIBITOR, SERPIN"/>
    <property type="match status" value="1"/>
</dbReference>
<dbReference type="Gene3D" id="2.30.39.10">
    <property type="entry name" value="Alpha-1-antitrypsin, domain 1"/>
    <property type="match status" value="2"/>
</dbReference>
<dbReference type="InterPro" id="IPR000215">
    <property type="entry name" value="Serpin_fam"/>
</dbReference>
<evidence type="ECO:0000259" key="1">
    <source>
        <dbReference type="SMART" id="SM00093"/>
    </source>
</evidence>
<evidence type="ECO:0000313" key="2">
    <source>
        <dbReference type="EMBL" id="KKK61596.1"/>
    </source>
</evidence>